<reference evidence="2 3" key="1">
    <citation type="submission" date="2016-07" db="EMBL/GenBank/DDBJ databases">
        <title>Draft genome of Scalindua rubra, obtained from a brine-seawater interface in the Red Sea, sheds light on salt adaptation in anammox bacteria.</title>
        <authorList>
            <person name="Speth D.R."/>
            <person name="Lagkouvardos I."/>
            <person name="Wang Y."/>
            <person name="Qian P.-Y."/>
            <person name="Dutilh B.E."/>
            <person name="Jetten M.S."/>
        </authorList>
    </citation>
    <scope>NUCLEOTIDE SEQUENCE [LARGE SCALE GENOMIC DNA]</scope>
    <source>
        <strain evidence="2">BSI-1</strain>
    </source>
</reference>
<dbReference type="PANTHER" id="PTHR36443">
    <property type="entry name" value="BSR5223 PROTEIN"/>
    <property type="match status" value="1"/>
</dbReference>
<dbReference type="InterPro" id="IPR021320">
    <property type="entry name" value="DUF2905"/>
</dbReference>
<name>A0A1E3XAN1_9BACT</name>
<keyword evidence="1" id="KW-0472">Membrane</keyword>
<evidence type="ECO:0000313" key="2">
    <source>
        <dbReference type="EMBL" id="ODS32660.1"/>
    </source>
</evidence>
<keyword evidence="1" id="KW-1133">Transmembrane helix</keyword>
<evidence type="ECO:0008006" key="4">
    <source>
        <dbReference type="Google" id="ProtNLM"/>
    </source>
</evidence>
<evidence type="ECO:0000313" key="3">
    <source>
        <dbReference type="Proteomes" id="UP000094056"/>
    </source>
</evidence>
<accession>A0A1E3XAN1</accession>
<dbReference type="Proteomes" id="UP000094056">
    <property type="component" value="Unassembled WGS sequence"/>
</dbReference>
<dbReference type="Pfam" id="PF11146">
    <property type="entry name" value="DUF2905"/>
    <property type="match status" value="1"/>
</dbReference>
<dbReference type="AlphaFoldDB" id="A0A1E3XAN1"/>
<keyword evidence="1" id="KW-0812">Transmembrane</keyword>
<sequence>MLIVADFGKIFIFIGLLLVVIGFVFIVGNKIPFIGKLPGDIAVEKKNYSFYFPITTCIIISIILSFIFWLFSKR</sequence>
<comment type="caution">
    <text evidence="2">The sequence shown here is derived from an EMBL/GenBank/DDBJ whole genome shotgun (WGS) entry which is preliminary data.</text>
</comment>
<proteinExistence type="predicted"/>
<evidence type="ECO:0000256" key="1">
    <source>
        <dbReference type="SAM" id="Phobius"/>
    </source>
</evidence>
<protein>
    <recommendedName>
        <fullName evidence="4">DUF2905 domain-containing protein</fullName>
    </recommendedName>
</protein>
<feature type="transmembrane region" description="Helical" evidence="1">
    <location>
        <begin position="48"/>
        <end position="71"/>
    </location>
</feature>
<feature type="transmembrane region" description="Helical" evidence="1">
    <location>
        <begin position="7"/>
        <end position="28"/>
    </location>
</feature>
<organism evidence="2 3">
    <name type="scientific">Candidatus Scalindua rubra</name>
    <dbReference type="NCBI Taxonomy" id="1872076"/>
    <lineage>
        <taxon>Bacteria</taxon>
        <taxon>Pseudomonadati</taxon>
        <taxon>Planctomycetota</taxon>
        <taxon>Candidatus Brocadiia</taxon>
        <taxon>Candidatus Brocadiales</taxon>
        <taxon>Candidatus Scalinduaceae</taxon>
        <taxon>Candidatus Scalindua</taxon>
    </lineage>
</organism>
<gene>
    <name evidence="2" type="ORF">SCARUB_02212</name>
</gene>
<dbReference type="PANTHER" id="PTHR36443:SF1">
    <property type="entry name" value="BSR5223 PROTEIN"/>
    <property type="match status" value="1"/>
</dbReference>
<dbReference type="EMBL" id="MAYW01000053">
    <property type="protein sequence ID" value="ODS32660.1"/>
    <property type="molecule type" value="Genomic_DNA"/>
</dbReference>